<accession>I8AET5</accession>
<dbReference type="EMBL" id="AKKV01000043">
    <property type="protein sequence ID" value="EIT83854.1"/>
    <property type="molecule type" value="Genomic_DNA"/>
</dbReference>
<dbReference type="SUPFAM" id="SSF50800">
    <property type="entry name" value="PK beta-barrel domain-like"/>
    <property type="match status" value="1"/>
</dbReference>
<gene>
    <name evidence="2" type="ORF">A374_18539</name>
</gene>
<dbReference type="GO" id="GO:0003824">
    <property type="term" value="F:catalytic activity"/>
    <property type="evidence" value="ECO:0007669"/>
    <property type="project" value="InterPro"/>
</dbReference>
<evidence type="ECO:0000313" key="3">
    <source>
        <dbReference type="Proteomes" id="UP000004080"/>
    </source>
</evidence>
<dbReference type="Proteomes" id="UP000004080">
    <property type="component" value="Unassembled WGS sequence"/>
</dbReference>
<protein>
    <recommendedName>
        <fullName evidence="1">MOSC domain-containing protein</fullName>
    </recommendedName>
</protein>
<evidence type="ECO:0000313" key="2">
    <source>
        <dbReference type="EMBL" id="EIT83854.1"/>
    </source>
</evidence>
<dbReference type="InterPro" id="IPR005302">
    <property type="entry name" value="MoCF_Sase_C"/>
</dbReference>
<organism evidence="2 3">
    <name type="scientific">Fictibacillus macauensis ZFHKF-1</name>
    <dbReference type="NCBI Taxonomy" id="1196324"/>
    <lineage>
        <taxon>Bacteria</taxon>
        <taxon>Bacillati</taxon>
        <taxon>Bacillota</taxon>
        <taxon>Bacilli</taxon>
        <taxon>Bacillales</taxon>
        <taxon>Fictibacillaceae</taxon>
        <taxon>Fictibacillus</taxon>
    </lineage>
</organism>
<dbReference type="InterPro" id="IPR005163">
    <property type="entry name" value="Tri_helical_YiiM-like"/>
</dbReference>
<keyword evidence="3" id="KW-1185">Reference proteome</keyword>
<sequence length="211" mass="23378">MEGHIVSLNTGTAGTVEWQGKAVSSAIHKVPVNEPIWLATLGFTGDVQVDTVHHGGEDKAVCVYCHEHYAYWEKGLGISLPVPTFGENITTKGMTEKDIAIGDVFQLGEAVIQISQPRMPCFKVAAKLKQPFMVKWIQDTGFSGYYVRVLQEGHVAKQDVLKRIEAHSARVTVDFVNKATYIDKDNTAALHTILSVPELAESWRTMLEKRV</sequence>
<name>I8AET5_9BACL</name>
<comment type="caution">
    <text evidence="2">The sequence shown here is derived from an EMBL/GenBank/DDBJ whole genome shotgun (WGS) entry which is preliminary data.</text>
</comment>
<dbReference type="Pfam" id="PF03473">
    <property type="entry name" value="MOSC"/>
    <property type="match status" value="1"/>
</dbReference>
<dbReference type="GO" id="GO:0030170">
    <property type="term" value="F:pyridoxal phosphate binding"/>
    <property type="evidence" value="ECO:0007669"/>
    <property type="project" value="InterPro"/>
</dbReference>
<dbReference type="GO" id="GO:0030151">
    <property type="term" value="F:molybdenum ion binding"/>
    <property type="evidence" value="ECO:0007669"/>
    <property type="project" value="InterPro"/>
</dbReference>
<feature type="domain" description="MOSC" evidence="1">
    <location>
        <begin position="30"/>
        <end position="164"/>
    </location>
</feature>
<dbReference type="eggNOG" id="COG2258">
    <property type="taxonomic scope" value="Bacteria"/>
</dbReference>
<dbReference type="PROSITE" id="PS51340">
    <property type="entry name" value="MOSC"/>
    <property type="match status" value="1"/>
</dbReference>
<proteinExistence type="predicted"/>
<evidence type="ECO:0000259" key="1">
    <source>
        <dbReference type="PROSITE" id="PS51340"/>
    </source>
</evidence>
<dbReference type="STRING" id="1196324.A374_18539"/>
<dbReference type="OrthoDB" id="9786134at2"/>
<dbReference type="InterPro" id="IPR052353">
    <property type="entry name" value="Benzoxazolinone_Detox_Enz"/>
</dbReference>
<dbReference type="InterPro" id="IPR011037">
    <property type="entry name" value="Pyrv_Knase-like_insert_dom_sf"/>
</dbReference>
<dbReference type="Pfam" id="PF03475">
    <property type="entry name" value="YiiM_3-alpha"/>
    <property type="match status" value="1"/>
</dbReference>
<dbReference type="RefSeq" id="WP_007203775.1">
    <property type="nucleotide sequence ID" value="NZ_AKKV01000043.1"/>
</dbReference>
<dbReference type="AlphaFoldDB" id="I8AET5"/>
<reference evidence="2 3" key="1">
    <citation type="journal article" date="2012" name="J. Bacteriol.">
        <title>Genome of Bacillus macauensis ZFHKF-1, a Long-Chain-Forming Bacterium.</title>
        <authorList>
            <person name="Cai L."/>
            <person name="Zhang T."/>
        </authorList>
    </citation>
    <scope>NUCLEOTIDE SEQUENCE [LARGE SCALE GENOMIC DNA]</scope>
    <source>
        <strain evidence="2 3">ZFHKF-1</strain>
    </source>
</reference>
<dbReference type="Gene3D" id="2.40.33.20">
    <property type="entry name" value="PK beta-barrel domain-like"/>
    <property type="match status" value="1"/>
</dbReference>
<dbReference type="PANTHER" id="PTHR30212:SF2">
    <property type="entry name" value="PROTEIN YIIM"/>
    <property type="match status" value="1"/>
</dbReference>
<dbReference type="PATRIC" id="fig|1196324.3.peg.3778"/>
<dbReference type="PANTHER" id="PTHR30212">
    <property type="entry name" value="PROTEIN YIIM"/>
    <property type="match status" value="1"/>
</dbReference>